<evidence type="ECO:0000256" key="1">
    <source>
        <dbReference type="ARBA" id="ARBA00023054"/>
    </source>
</evidence>
<dbReference type="GO" id="GO:0005634">
    <property type="term" value="C:nucleus"/>
    <property type="evidence" value="ECO:0007669"/>
    <property type="project" value="TreeGrafter"/>
</dbReference>
<dbReference type="GO" id="GO:0003697">
    <property type="term" value="F:single-stranded DNA binding"/>
    <property type="evidence" value="ECO:0007669"/>
    <property type="project" value="TreeGrafter"/>
</dbReference>
<name>A0A9D4Z9S9_ADICA</name>
<comment type="caution">
    <text evidence="2">The sequence shown here is derived from an EMBL/GenBank/DDBJ whole genome shotgun (WGS) entry which is preliminary data.</text>
</comment>
<organism evidence="2 3">
    <name type="scientific">Adiantum capillus-veneris</name>
    <name type="common">Maidenhair fern</name>
    <dbReference type="NCBI Taxonomy" id="13818"/>
    <lineage>
        <taxon>Eukaryota</taxon>
        <taxon>Viridiplantae</taxon>
        <taxon>Streptophyta</taxon>
        <taxon>Embryophyta</taxon>
        <taxon>Tracheophyta</taxon>
        <taxon>Polypodiopsida</taxon>
        <taxon>Polypodiidae</taxon>
        <taxon>Polypodiales</taxon>
        <taxon>Pteridineae</taxon>
        <taxon>Pteridaceae</taxon>
        <taxon>Vittarioideae</taxon>
        <taxon>Adiantum</taxon>
    </lineage>
</organism>
<dbReference type="GO" id="GO:0030915">
    <property type="term" value="C:Smc5-Smc6 complex"/>
    <property type="evidence" value="ECO:0007669"/>
    <property type="project" value="TreeGrafter"/>
</dbReference>
<dbReference type="Proteomes" id="UP000886520">
    <property type="component" value="Chromosome 19"/>
</dbReference>
<evidence type="ECO:0000313" key="3">
    <source>
        <dbReference type="Proteomes" id="UP000886520"/>
    </source>
</evidence>
<feature type="non-terminal residue" evidence="2">
    <location>
        <position position="233"/>
    </location>
</feature>
<dbReference type="PANTHER" id="PTHR45916:SF1">
    <property type="entry name" value="STRUCTURAL MAINTENANCE OF CHROMOSOMES PROTEIN 5"/>
    <property type="match status" value="1"/>
</dbReference>
<evidence type="ECO:0000313" key="2">
    <source>
        <dbReference type="EMBL" id="KAI5064931.1"/>
    </source>
</evidence>
<keyword evidence="3" id="KW-1185">Reference proteome</keyword>
<dbReference type="PANTHER" id="PTHR45916">
    <property type="entry name" value="STRUCTURAL MAINTENANCE OF CHROMOSOMES PROTEIN 5"/>
    <property type="match status" value="1"/>
</dbReference>
<sequence>LEHIERFGTCRLQALKDLGARRIFEAYQWVQDHQHEFQRDVHGAILLEVNLLNQDYAAYLEGQVPDYLWKAFVTDSPHDQNLLNMNLKKFRVPVLNFVPSPDDPSPSLTTQMQGLGIQARLIDVFTAPPTVKKILRTVAMLDHSFIGTSETNRQANQASKLGVMDLWTPENHYRWQAPRYGCHISANVVLVKPARIFSQSADTREQRELQQKKLVVEETLGSINNESRHQSGE</sequence>
<dbReference type="GO" id="GO:0000724">
    <property type="term" value="P:double-strand break repair via homologous recombination"/>
    <property type="evidence" value="ECO:0007669"/>
    <property type="project" value="TreeGrafter"/>
</dbReference>
<proteinExistence type="predicted"/>
<reference evidence="2" key="1">
    <citation type="submission" date="2021-01" db="EMBL/GenBank/DDBJ databases">
        <title>Adiantum capillus-veneris genome.</title>
        <authorList>
            <person name="Fang Y."/>
            <person name="Liao Q."/>
        </authorList>
    </citation>
    <scope>NUCLEOTIDE SEQUENCE</scope>
    <source>
        <strain evidence="2">H3</strain>
        <tissue evidence="2">Leaf</tissue>
    </source>
</reference>
<dbReference type="AlphaFoldDB" id="A0A9D4Z9S9"/>
<accession>A0A9D4Z9S9</accession>
<dbReference type="EMBL" id="JABFUD020000019">
    <property type="protein sequence ID" value="KAI5064931.1"/>
    <property type="molecule type" value="Genomic_DNA"/>
</dbReference>
<dbReference type="OrthoDB" id="10254973at2759"/>
<keyword evidence="1" id="KW-0175">Coiled coil</keyword>
<gene>
    <name evidence="2" type="ORF">GOP47_0019626</name>
</gene>
<protein>
    <submittedName>
        <fullName evidence="2">Uncharacterized protein</fullName>
    </submittedName>
</protein>